<dbReference type="Pfam" id="PF00028">
    <property type="entry name" value="Cadherin"/>
    <property type="match status" value="1"/>
</dbReference>
<dbReference type="RefSeq" id="WP_089356151.1">
    <property type="nucleotide sequence ID" value="NZ_FZPD01000002.1"/>
</dbReference>
<protein>
    <submittedName>
        <fullName evidence="3">Por secretion system C-terminal sorting domain-containing protein</fullName>
    </submittedName>
</protein>
<dbReference type="EMBL" id="FZPD01000002">
    <property type="protein sequence ID" value="SNS82893.1"/>
    <property type="molecule type" value="Genomic_DNA"/>
</dbReference>
<keyword evidence="1" id="KW-0732">Signal</keyword>
<dbReference type="InterPro" id="IPR002126">
    <property type="entry name" value="Cadherin-like_dom"/>
</dbReference>
<dbReference type="GO" id="GO:0007156">
    <property type="term" value="P:homophilic cell adhesion via plasma membrane adhesion molecules"/>
    <property type="evidence" value="ECO:0007669"/>
    <property type="project" value="InterPro"/>
</dbReference>
<dbReference type="GO" id="GO:0016020">
    <property type="term" value="C:membrane"/>
    <property type="evidence" value="ECO:0007669"/>
    <property type="project" value="InterPro"/>
</dbReference>
<evidence type="ECO:0000256" key="1">
    <source>
        <dbReference type="SAM" id="SignalP"/>
    </source>
</evidence>
<dbReference type="GO" id="GO:0005509">
    <property type="term" value="F:calcium ion binding"/>
    <property type="evidence" value="ECO:0007669"/>
    <property type="project" value="InterPro"/>
</dbReference>
<dbReference type="InterPro" id="IPR026444">
    <property type="entry name" value="Secre_tail"/>
</dbReference>
<dbReference type="SUPFAM" id="SSF49313">
    <property type="entry name" value="Cadherin-like"/>
    <property type="match status" value="1"/>
</dbReference>
<dbReference type="PROSITE" id="PS50268">
    <property type="entry name" value="CADHERIN_2"/>
    <property type="match status" value="1"/>
</dbReference>
<sequence length="201" mass="21968">MNGLRVILFSLSLILAVVLQAQNESPDISLVYYVEEGTPNGTLIGTITAEDPDGDVLTHSLLSGNKNDAFALDQTTGDLTVNDQNELVFTANPTYDLVVDISDGNGGDIMASVKINVTEKPLGLAFQNEMFYPNPVTNYLYVNLHHDKRTFDRISIYSPAGKKVFNSPIQNQINLSGLKSGVYIIVFEGSKSILTNRLIVK</sequence>
<evidence type="ECO:0000313" key="3">
    <source>
        <dbReference type="EMBL" id="SNS82893.1"/>
    </source>
</evidence>
<reference evidence="3 4" key="1">
    <citation type="submission" date="2017-06" db="EMBL/GenBank/DDBJ databases">
        <authorList>
            <person name="Kim H.J."/>
            <person name="Triplett B.A."/>
        </authorList>
    </citation>
    <scope>NUCLEOTIDE SEQUENCE [LARGE SCALE GENOMIC DNA]</scope>
    <source>
        <strain evidence="3 4">DSM 19307</strain>
    </source>
</reference>
<dbReference type="Gene3D" id="2.60.40.60">
    <property type="entry name" value="Cadherins"/>
    <property type="match status" value="1"/>
</dbReference>
<feature type="chain" id="PRO_5012986460" evidence="1">
    <location>
        <begin position="22"/>
        <end position="201"/>
    </location>
</feature>
<accession>A0A239HPN2</accession>
<dbReference type="InterPro" id="IPR015919">
    <property type="entry name" value="Cadherin-like_sf"/>
</dbReference>
<dbReference type="NCBIfam" id="TIGR04183">
    <property type="entry name" value="Por_Secre_tail"/>
    <property type="match status" value="1"/>
</dbReference>
<organism evidence="3 4">
    <name type="scientific">Ekhidna lutea</name>
    <dbReference type="NCBI Taxonomy" id="447679"/>
    <lineage>
        <taxon>Bacteria</taxon>
        <taxon>Pseudomonadati</taxon>
        <taxon>Bacteroidota</taxon>
        <taxon>Cytophagia</taxon>
        <taxon>Cytophagales</taxon>
        <taxon>Reichenbachiellaceae</taxon>
        <taxon>Ekhidna</taxon>
    </lineage>
</organism>
<evidence type="ECO:0000259" key="2">
    <source>
        <dbReference type="PROSITE" id="PS50268"/>
    </source>
</evidence>
<dbReference type="Proteomes" id="UP000198393">
    <property type="component" value="Unassembled WGS sequence"/>
</dbReference>
<evidence type="ECO:0000313" key="4">
    <source>
        <dbReference type="Proteomes" id="UP000198393"/>
    </source>
</evidence>
<feature type="domain" description="Cadherin" evidence="2">
    <location>
        <begin position="34"/>
        <end position="131"/>
    </location>
</feature>
<dbReference type="AlphaFoldDB" id="A0A239HPN2"/>
<name>A0A239HPN2_EKHLU</name>
<dbReference type="OrthoDB" id="940952at2"/>
<feature type="signal peptide" evidence="1">
    <location>
        <begin position="1"/>
        <end position="21"/>
    </location>
</feature>
<proteinExistence type="predicted"/>
<gene>
    <name evidence="3" type="ORF">SAMN05421640_1414</name>
</gene>
<dbReference type="Pfam" id="PF18962">
    <property type="entry name" value="Por_Secre_tail"/>
    <property type="match status" value="1"/>
</dbReference>
<keyword evidence="4" id="KW-1185">Reference proteome</keyword>
<dbReference type="CDD" id="cd11304">
    <property type="entry name" value="Cadherin_repeat"/>
    <property type="match status" value="1"/>
</dbReference>